<organism evidence="1 2">
    <name type="scientific">Entomophthora muscae</name>
    <dbReference type="NCBI Taxonomy" id="34485"/>
    <lineage>
        <taxon>Eukaryota</taxon>
        <taxon>Fungi</taxon>
        <taxon>Fungi incertae sedis</taxon>
        <taxon>Zoopagomycota</taxon>
        <taxon>Entomophthoromycotina</taxon>
        <taxon>Entomophthoromycetes</taxon>
        <taxon>Entomophthorales</taxon>
        <taxon>Entomophthoraceae</taxon>
        <taxon>Entomophthora</taxon>
    </lineage>
</organism>
<reference evidence="1" key="1">
    <citation type="submission" date="2022-04" db="EMBL/GenBank/DDBJ databases">
        <title>Genome of the entomopathogenic fungus Entomophthora muscae.</title>
        <authorList>
            <person name="Elya C."/>
            <person name="Lovett B.R."/>
            <person name="Lee E."/>
            <person name="Macias A.M."/>
            <person name="Hajek A.E."/>
            <person name="De Bivort B.L."/>
            <person name="Kasson M.T."/>
            <person name="De Fine Licht H.H."/>
            <person name="Stajich J.E."/>
        </authorList>
    </citation>
    <scope>NUCLEOTIDE SEQUENCE</scope>
    <source>
        <strain evidence="1">Berkeley</strain>
    </source>
</reference>
<name>A0ACC2UI66_9FUNG</name>
<keyword evidence="2" id="KW-1185">Reference proteome</keyword>
<accession>A0ACC2UI66</accession>
<evidence type="ECO:0000313" key="2">
    <source>
        <dbReference type="Proteomes" id="UP001165960"/>
    </source>
</evidence>
<sequence>MQLPNEIIASLFEHIARVPSLLVLASTSRHMRNVSQLDSRLRVLRKCYQQTKIHKTLKCMFSDDMSRLRLEFRNFPDSQMIGTIAQNWQYLPIHSLTIKGDVDVNAAKKLCQLLTTPGFYCNEINFTCVSFNDDEDIVQYLKHAFTSCTHMYISLCSLDEGSLFDLLKMVGGCGLKSFHFTSNFVDSFPVDVLCEAIANAPHLHELDVSGAGLGWDSELLTGFLSEMAGTKLRKLSLTNNDITSVTLPIFPNLRHLDLKNNPLTTTSHKDWSNLDHCPLLTISS</sequence>
<protein>
    <submittedName>
        <fullName evidence="1">Uncharacterized protein</fullName>
    </submittedName>
</protein>
<comment type="caution">
    <text evidence="1">The sequence shown here is derived from an EMBL/GenBank/DDBJ whole genome shotgun (WGS) entry which is preliminary data.</text>
</comment>
<gene>
    <name evidence="1" type="ORF">DSO57_1003089</name>
</gene>
<dbReference type="EMBL" id="QTSX02000717">
    <property type="protein sequence ID" value="KAJ9086538.1"/>
    <property type="molecule type" value="Genomic_DNA"/>
</dbReference>
<proteinExistence type="predicted"/>
<dbReference type="Proteomes" id="UP001165960">
    <property type="component" value="Unassembled WGS sequence"/>
</dbReference>
<evidence type="ECO:0000313" key="1">
    <source>
        <dbReference type="EMBL" id="KAJ9086538.1"/>
    </source>
</evidence>